<evidence type="ECO:0000313" key="2">
    <source>
        <dbReference type="Proteomes" id="UP001162164"/>
    </source>
</evidence>
<dbReference type="Proteomes" id="UP001162164">
    <property type="component" value="Unassembled WGS sequence"/>
</dbReference>
<protein>
    <recommendedName>
        <fullName evidence="3">Peptidase aspartic putative domain-containing protein</fullName>
    </recommendedName>
</protein>
<sequence>MASASPPISKTNREIFVKLLQCSCHIKGSSSPRTVISLADVFIKNNSKQELANLSSTGNTVLESENIPNINTSTNAVKLPKITLPDFDGKYENYPKFADIFNALINNNQTLKSLEVSESNYETAFKLIQERFENKKMIIHAHVKALFEMAPTRKENHQALRKLVDEYFKHVRALKNLGEPVDTWDTLLIYLINTKLDPESKRKWEEMSIKNKEMPKIDKFTDFLKGRCDLLETLAGVSDPNATKTLNNGNKAIPNYKRNVETRLVKLMQPPRKRIQFLILNKITQNIPNVTFDSSHLEIPELKLADPDFNTSGEIDILLGAGIFWELLCVGQLKIGETFVHKTKLGWVVAGHIPIYSLFTQKSTICNLSINTDIQESLEKFWNLEECQNNIKYYTPEERACEDSFTSRFKRDEGGRSIVALPLRENPSVLGDSLTIAVNRFLELEKRLDNNPPMKKAYSESIDEYQRLGHMTQIPETEISNAPNFYLPHHGVYKEHSLTIRLRVVFDASNFKPVLCIHCRQHSLDTFTPVTAHSTAMICLNVARRRDLQIFTRALLALAHVTGLTPLRNCCLSICWTTLFILWKSSLDRNVVGSHSIENSIRLRREVSKILSDAGFTLRKWSSNDSAILKNELKINNLPEYYITDDTCVKTLGLYWKSDSDVLHFAIDIGSKTERVTKRHILSTICKIFDPLGLLCPFIILAKIILQQLWRLKLQWDESVPIDLYTQIKKKKKKQS</sequence>
<accession>A0ABQ9K5V0</accession>
<dbReference type="InterPro" id="IPR005312">
    <property type="entry name" value="DUF1759"/>
</dbReference>
<dbReference type="Pfam" id="PF03564">
    <property type="entry name" value="DUF1759"/>
    <property type="match status" value="1"/>
</dbReference>
<organism evidence="1 2">
    <name type="scientific">Molorchus minor</name>
    <dbReference type="NCBI Taxonomy" id="1323400"/>
    <lineage>
        <taxon>Eukaryota</taxon>
        <taxon>Metazoa</taxon>
        <taxon>Ecdysozoa</taxon>
        <taxon>Arthropoda</taxon>
        <taxon>Hexapoda</taxon>
        <taxon>Insecta</taxon>
        <taxon>Pterygota</taxon>
        <taxon>Neoptera</taxon>
        <taxon>Endopterygota</taxon>
        <taxon>Coleoptera</taxon>
        <taxon>Polyphaga</taxon>
        <taxon>Cucujiformia</taxon>
        <taxon>Chrysomeloidea</taxon>
        <taxon>Cerambycidae</taxon>
        <taxon>Lamiinae</taxon>
        <taxon>Monochamini</taxon>
        <taxon>Molorchus</taxon>
    </lineage>
</organism>
<evidence type="ECO:0000313" key="1">
    <source>
        <dbReference type="EMBL" id="KAJ8985407.1"/>
    </source>
</evidence>
<keyword evidence="2" id="KW-1185">Reference proteome</keyword>
<dbReference type="PANTHER" id="PTHR47331:SF1">
    <property type="entry name" value="GAG-LIKE PROTEIN"/>
    <property type="match status" value="1"/>
</dbReference>
<evidence type="ECO:0008006" key="3">
    <source>
        <dbReference type="Google" id="ProtNLM"/>
    </source>
</evidence>
<feature type="non-terminal residue" evidence="1">
    <location>
        <position position="736"/>
    </location>
</feature>
<reference evidence="1" key="1">
    <citation type="journal article" date="2023" name="Insect Mol. Biol.">
        <title>Genome sequencing provides insights into the evolution of gene families encoding plant cell wall-degrading enzymes in longhorned beetles.</title>
        <authorList>
            <person name="Shin N.R."/>
            <person name="Okamura Y."/>
            <person name="Kirsch R."/>
            <person name="Pauchet Y."/>
        </authorList>
    </citation>
    <scope>NUCLEOTIDE SEQUENCE</scope>
    <source>
        <strain evidence="1">MMC_N1</strain>
    </source>
</reference>
<dbReference type="Pfam" id="PF05380">
    <property type="entry name" value="Peptidase_A17"/>
    <property type="match status" value="1"/>
</dbReference>
<proteinExistence type="predicted"/>
<comment type="caution">
    <text evidence="1">The sequence shown here is derived from an EMBL/GenBank/DDBJ whole genome shotgun (WGS) entry which is preliminary data.</text>
</comment>
<dbReference type="InterPro" id="IPR008042">
    <property type="entry name" value="Retrotrans_Pao"/>
</dbReference>
<gene>
    <name evidence="1" type="ORF">NQ317_017034</name>
</gene>
<dbReference type="PANTHER" id="PTHR47331">
    <property type="entry name" value="PHD-TYPE DOMAIN-CONTAINING PROTEIN"/>
    <property type="match status" value="1"/>
</dbReference>
<dbReference type="EMBL" id="JAPWTJ010000014">
    <property type="protein sequence ID" value="KAJ8985407.1"/>
    <property type="molecule type" value="Genomic_DNA"/>
</dbReference>
<name>A0ABQ9K5V0_9CUCU</name>